<proteinExistence type="predicted"/>
<dbReference type="PANTHER" id="PTHR36766:SF35">
    <property type="entry name" value="DISEASE RESISTANCE PROTEIN RGA3"/>
    <property type="match status" value="1"/>
</dbReference>
<dbReference type="InterPro" id="IPR058922">
    <property type="entry name" value="WHD_DRP"/>
</dbReference>
<dbReference type="Pfam" id="PF23559">
    <property type="entry name" value="WHD_DRP"/>
    <property type="match status" value="1"/>
</dbReference>
<feature type="compositionally biased region" description="Polar residues" evidence="3">
    <location>
        <begin position="662"/>
        <end position="682"/>
    </location>
</feature>
<keyword evidence="2" id="KW-0611">Plant defense</keyword>
<name>A0A803MTT9_CHEQI</name>
<protein>
    <submittedName>
        <fullName evidence="7">Uncharacterized protein</fullName>
    </submittedName>
</protein>
<evidence type="ECO:0000256" key="3">
    <source>
        <dbReference type="SAM" id="MobiDB-lite"/>
    </source>
</evidence>
<accession>A0A803MTT9</accession>
<feature type="domain" description="Disease resistance protein winged helix" evidence="5">
    <location>
        <begin position="1"/>
        <end position="56"/>
    </location>
</feature>
<evidence type="ECO:0000259" key="4">
    <source>
        <dbReference type="Pfam" id="PF23247"/>
    </source>
</evidence>
<feature type="domain" description="Disease resistance protein At4g27190-like leucine-rich repeats" evidence="4">
    <location>
        <begin position="448"/>
        <end position="568"/>
    </location>
</feature>
<organism evidence="7 8">
    <name type="scientific">Chenopodium quinoa</name>
    <name type="common">Quinoa</name>
    <dbReference type="NCBI Taxonomy" id="63459"/>
    <lineage>
        <taxon>Eukaryota</taxon>
        <taxon>Viridiplantae</taxon>
        <taxon>Streptophyta</taxon>
        <taxon>Embryophyta</taxon>
        <taxon>Tracheophyta</taxon>
        <taxon>Spermatophyta</taxon>
        <taxon>Magnoliopsida</taxon>
        <taxon>eudicotyledons</taxon>
        <taxon>Gunneridae</taxon>
        <taxon>Pentapetalae</taxon>
        <taxon>Caryophyllales</taxon>
        <taxon>Chenopodiaceae</taxon>
        <taxon>Chenopodioideae</taxon>
        <taxon>Atripliceae</taxon>
        <taxon>Chenopodium</taxon>
    </lineage>
</organism>
<dbReference type="EnsemblPlants" id="AUR62035080-RA">
    <property type="protein sequence ID" value="AUR62035080-RA:cds"/>
    <property type="gene ID" value="AUR62035080"/>
</dbReference>
<dbReference type="Proteomes" id="UP000596660">
    <property type="component" value="Unplaced"/>
</dbReference>
<keyword evidence="1" id="KW-0433">Leucine-rich repeat</keyword>
<dbReference type="InterPro" id="IPR057135">
    <property type="entry name" value="At4g27190-like_LRR"/>
</dbReference>
<evidence type="ECO:0000259" key="6">
    <source>
        <dbReference type="Pfam" id="PF25019"/>
    </source>
</evidence>
<evidence type="ECO:0000259" key="5">
    <source>
        <dbReference type="Pfam" id="PF23559"/>
    </source>
</evidence>
<evidence type="ECO:0000256" key="2">
    <source>
        <dbReference type="ARBA" id="ARBA00022821"/>
    </source>
</evidence>
<dbReference type="InterPro" id="IPR056789">
    <property type="entry name" value="LRR_R13L1-DRL21"/>
</dbReference>
<dbReference type="Gramene" id="AUR62035080-RA">
    <property type="protein sequence ID" value="AUR62035080-RA:cds"/>
    <property type="gene ID" value="AUR62035080"/>
</dbReference>
<evidence type="ECO:0000256" key="1">
    <source>
        <dbReference type="ARBA" id="ARBA00022614"/>
    </source>
</evidence>
<sequence length="689" mass="77435">MAQGYIVPLEGGQSIDDAAEEHFVILLRRCFFQDVKTNERGDIDSIKIHDLMHDVAQEVGKEEARVVTSMTDKMGDKIRHVQCVGDICPETISSCSNKIRSYICNVSKKPSVDTLIDKWLCLRALDLSGSHIKILPDSIGKLLHLRNSSDVDELKALKALKPLINLKGSIRIAIGEYYTNRKVEGMNNGVEGGYLKSMKYLTSVDIDFSDKQGGCVRHEAVLEVLEPPSKLKGFCLSDYQGTIIPKWGTAESNWAVSLSRLVNIRFHGCTNLTEMPVLSKMPHLKSLVLEYLDSLEYMENTSGSMSNYGEETAELATFFPSLTKLIFRSMYKLKGWRKEEPSADDNHGLNSRWRFPSVSILDIYNCPNLTLIPHCPNLEKLTFLTSSKNFQILKTADDTSVSAKFWYLHTDNASILKSVPTNSLTSLWITEGRDQERENESEVGEAFQRCASSLQSLTIDEINRLKRLAGGTGLQHFSALEEIKLGRSNFLYGSEVYEEDDNMMLWKSFPQSLRSLYLHRFEWTSLPKGMQYLTSLKALTIYKCTKLTALPEWISSLSSLQSLVILDCCALKSIPEAMRTLTSLQRLSIERCRNLLKRCKEPDGEDRPKIQHIPQICARVRKGHFSKQDDLAGLTEDGWGFGNDNFTAALAASFRTSRFGEGNTSQHIGDPNKLTSKTTASQPVGWAGF</sequence>
<evidence type="ECO:0000313" key="7">
    <source>
        <dbReference type="EnsemblPlants" id="AUR62035080-RA:cds"/>
    </source>
</evidence>
<keyword evidence="8" id="KW-1185">Reference proteome</keyword>
<dbReference type="AlphaFoldDB" id="A0A803MTT9"/>
<feature type="domain" description="R13L1/DRL21-like LRR repeat region" evidence="6">
    <location>
        <begin position="157"/>
        <end position="290"/>
    </location>
</feature>
<reference evidence="7" key="1">
    <citation type="journal article" date="2017" name="Nature">
        <title>The genome of Chenopodium quinoa.</title>
        <authorList>
            <person name="Jarvis D.E."/>
            <person name="Ho Y.S."/>
            <person name="Lightfoot D.J."/>
            <person name="Schmoeckel S.M."/>
            <person name="Li B."/>
            <person name="Borm T.J.A."/>
            <person name="Ohyanagi H."/>
            <person name="Mineta K."/>
            <person name="Michell C.T."/>
            <person name="Saber N."/>
            <person name="Kharbatia N.M."/>
            <person name="Rupper R.R."/>
            <person name="Sharp A.R."/>
            <person name="Dally N."/>
            <person name="Boughton B.A."/>
            <person name="Woo Y.H."/>
            <person name="Gao G."/>
            <person name="Schijlen E.G.W.M."/>
            <person name="Guo X."/>
            <person name="Momin A.A."/>
            <person name="Negrao S."/>
            <person name="Al-Babili S."/>
            <person name="Gehring C."/>
            <person name="Roessner U."/>
            <person name="Jung C."/>
            <person name="Murphy K."/>
            <person name="Arold S.T."/>
            <person name="Gojobori T."/>
            <person name="van der Linden C.G."/>
            <person name="van Loo E.N."/>
            <person name="Jellen E.N."/>
            <person name="Maughan P.J."/>
            <person name="Tester M."/>
        </authorList>
    </citation>
    <scope>NUCLEOTIDE SEQUENCE [LARGE SCALE GENOMIC DNA]</scope>
    <source>
        <strain evidence="7">cv. PI 614886</strain>
    </source>
</reference>
<evidence type="ECO:0000313" key="8">
    <source>
        <dbReference type="Proteomes" id="UP000596660"/>
    </source>
</evidence>
<dbReference type="PANTHER" id="PTHR36766">
    <property type="entry name" value="PLANT BROAD-SPECTRUM MILDEW RESISTANCE PROTEIN RPW8"/>
    <property type="match status" value="1"/>
</dbReference>
<dbReference type="InterPro" id="IPR032675">
    <property type="entry name" value="LRR_dom_sf"/>
</dbReference>
<dbReference type="Pfam" id="PF23247">
    <property type="entry name" value="LRR_RPS2"/>
    <property type="match status" value="1"/>
</dbReference>
<dbReference type="SUPFAM" id="SSF52058">
    <property type="entry name" value="L domain-like"/>
    <property type="match status" value="1"/>
</dbReference>
<reference evidence="7" key="2">
    <citation type="submission" date="2021-03" db="UniProtKB">
        <authorList>
            <consortium name="EnsemblPlants"/>
        </authorList>
    </citation>
    <scope>IDENTIFICATION</scope>
</reference>
<dbReference type="Gene3D" id="3.80.10.10">
    <property type="entry name" value="Ribonuclease Inhibitor"/>
    <property type="match status" value="2"/>
</dbReference>
<feature type="region of interest" description="Disordered" evidence="3">
    <location>
        <begin position="661"/>
        <end position="689"/>
    </location>
</feature>
<dbReference type="GO" id="GO:0006952">
    <property type="term" value="P:defense response"/>
    <property type="evidence" value="ECO:0007669"/>
    <property type="project" value="UniProtKB-KW"/>
</dbReference>
<dbReference type="Pfam" id="PF25019">
    <property type="entry name" value="LRR_R13L1-DRL21"/>
    <property type="match status" value="1"/>
</dbReference>